<dbReference type="SUPFAM" id="SSF46785">
    <property type="entry name" value="Winged helix' DNA-binding domain"/>
    <property type="match status" value="1"/>
</dbReference>
<dbReference type="Proteomes" id="UP000737402">
    <property type="component" value="Unassembled WGS sequence"/>
</dbReference>
<dbReference type="GO" id="GO:0003677">
    <property type="term" value="F:DNA binding"/>
    <property type="evidence" value="ECO:0007669"/>
    <property type="project" value="UniProtKB-KW"/>
</dbReference>
<feature type="domain" description="HTH lysR-type" evidence="5">
    <location>
        <begin position="1"/>
        <end position="58"/>
    </location>
</feature>
<evidence type="ECO:0000313" key="6">
    <source>
        <dbReference type="EMBL" id="MBM7621938.1"/>
    </source>
</evidence>
<protein>
    <submittedName>
        <fullName evidence="6">DNA-binding transcriptional LysR family regulator</fullName>
    </submittedName>
</protein>
<accession>A0ABS2P5E8</accession>
<dbReference type="InterPro" id="IPR005119">
    <property type="entry name" value="LysR_subst-bd"/>
</dbReference>
<dbReference type="RefSeq" id="WP_204418992.1">
    <property type="nucleotide sequence ID" value="NZ_JAFBED010000012.1"/>
</dbReference>
<dbReference type="PANTHER" id="PTHR30419:SF28">
    <property type="entry name" value="HTH-TYPE TRANSCRIPTIONAL REGULATOR BSDA"/>
    <property type="match status" value="1"/>
</dbReference>
<reference evidence="6 7" key="1">
    <citation type="submission" date="2021-01" db="EMBL/GenBank/DDBJ databases">
        <title>Genomic Encyclopedia of Type Strains, Phase IV (KMG-IV): sequencing the most valuable type-strain genomes for metagenomic binning, comparative biology and taxonomic classification.</title>
        <authorList>
            <person name="Goeker M."/>
        </authorList>
    </citation>
    <scope>NUCLEOTIDE SEQUENCE [LARGE SCALE GENOMIC DNA]</scope>
    <source>
        <strain evidence="6 7">DSM 25879</strain>
    </source>
</reference>
<keyword evidence="3 6" id="KW-0238">DNA-binding</keyword>
<evidence type="ECO:0000256" key="4">
    <source>
        <dbReference type="ARBA" id="ARBA00023163"/>
    </source>
</evidence>
<dbReference type="Pfam" id="PF03466">
    <property type="entry name" value="LysR_substrate"/>
    <property type="match status" value="1"/>
</dbReference>
<dbReference type="InterPro" id="IPR050950">
    <property type="entry name" value="HTH-type_LysR_regulators"/>
</dbReference>
<dbReference type="InterPro" id="IPR036390">
    <property type="entry name" value="WH_DNA-bd_sf"/>
</dbReference>
<proteinExistence type="inferred from homology"/>
<organism evidence="6 7">
    <name type="scientific">Sutcliffiella tianshenii</name>
    <dbReference type="NCBI Taxonomy" id="1463404"/>
    <lineage>
        <taxon>Bacteria</taxon>
        <taxon>Bacillati</taxon>
        <taxon>Bacillota</taxon>
        <taxon>Bacilli</taxon>
        <taxon>Bacillales</taxon>
        <taxon>Bacillaceae</taxon>
        <taxon>Sutcliffiella</taxon>
    </lineage>
</organism>
<evidence type="ECO:0000256" key="2">
    <source>
        <dbReference type="ARBA" id="ARBA00023015"/>
    </source>
</evidence>
<dbReference type="EMBL" id="JAFBED010000012">
    <property type="protein sequence ID" value="MBM7621938.1"/>
    <property type="molecule type" value="Genomic_DNA"/>
</dbReference>
<dbReference type="PROSITE" id="PS50931">
    <property type="entry name" value="HTH_LYSR"/>
    <property type="match status" value="1"/>
</dbReference>
<dbReference type="InterPro" id="IPR036388">
    <property type="entry name" value="WH-like_DNA-bd_sf"/>
</dbReference>
<evidence type="ECO:0000313" key="7">
    <source>
        <dbReference type="Proteomes" id="UP000737402"/>
    </source>
</evidence>
<keyword evidence="4" id="KW-0804">Transcription</keyword>
<evidence type="ECO:0000259" key="5">
    <source>
        <dbReference type="PROSITE" id="PS50931"/>
    </source>
</evidence>
<keyword evidence="2" id="KW-0805">Transcription regulation</keyword>
<name>A0ABS2P5E8_9BACI</name>
<dbReference type="SUPFAM" id="SSF53850">
    <property type="entry name" value="Periplasmic binding protein-like II"/>
    <property type="match status" value="1"/>
</dbReference>
<evidence type="ECO:0000256" key="1">
    <source>
        <dbReference type="ARBA" id="ARBA00009437"/>
    </source>
</evidence>
<comment type="caution">
    <text evidence="6">The sequence shown here is derived from an EMBL/GenBank/DDBJ whole genome shotgun (WGS) entry which is preliminary data.</text>
</comment>
<gene>
    <name evidence="6" type="ORF">JOC95_003846</name>
</gene>
<dbReference type="Pfam" id="PF00126">
    <property type="entry name" value="HTH_1"/>
    <property type="match status" value="1"/>
</dbReference>
<evidence type="ECO:0000256" key="3">
    <source>
        <dbReference type="ARBA" id="ARBA00023125"/>
    </source>
</evidence>
<sequence length="296" mass="33645">MDIRQLRYFTIIAEEKNISQAARKLHMSQPPLSQQLKQMEENLGVALVYREGKKLHLTEAGERLYHHAVQITKLMEEGMEEVKEVGQGLKGALKFGVNTLSETSLPQLLFEFREQYPAVTYEIHQNESVQLFQLLRERVIDIAIIRFPVDSEEFSSIMLKNEPFYFVNREPWTAEVTLSTISQVPLILPSTKGQGLHDFTVQAFAKQGLTPNIVCGCSDLSLLSRLVQQGFGATMVPENAMHIFEKADVHSYSLEDADLVSQYGIAWMKKYYLSNVAERFLDMYRGSVGAGEFNSL</sequence>
<dbReference type="Gene3D" id="1.10.10.10">
    <property type="entry name" value="Winged helix-like DNA-binding domain superfamily/Winged helix DNA-binding domain"/>
    <property type="match status" value="1"/>
</dbReference>
<comment type="similarity">
    <text evidence="1">Belongs to the LysR transcriptional regulatory family.</text>
</comment>
<dbReference type="CDD" id="cd05466">
    <property type="entry name" value="PBP2_LTTR_substrate"/>
    <property type="match status" value="1"/>
</dbReference>
<keyword evidence="7" id="KW-1185">Reference proteome</keyword>
<dbReference type="PRINTS" id="PR00039">
    <property type="entry name" value="HTHLYSR"/>
</dbReference>
<dbReference type="InterPro" id="IPR000847">
    <property type="entry name" value="LysR_HTH_N"/>
</dbReference>
<dbReference type="PANTHER" id="PTHR30419">
    <property type="entry name" value="HTH-TYPE TRANSCRIPTIONAL REGULATOR YBHD"/>
    <property type="match status" value="1"/>
</dbReference>
<dbReference type="Gene3D" id="3.40.190.290">
    <property type="match status" value="1"/>
</dbReference>